<feature type="region of interest" description="Disordered" evidence="1">
    <location>
        <begin position="1"/>
        <end position="21"/>
    </location>
</feature>
<dbReference type="PANTHER" id="PTHR14187">
    <property type="entry name" value="ALPHA KINASE/ELONGATION FACTOR 2 KINASE"/>
    <property type="match status" value="1"/>
</dbReference>
<dbReference type="PANTHER" id="PTHR14187:SF39">
    <property type="entry name" value="HEAT SHOCK 70 KDA PROTEIN 12B"/>
    <property type="match status" value="1"/>
</dbReference>
<keyword evidence="3" id="KW-1185">Reference proteome</keyword>
<sequence>MGGGLIWGGGESRGSPRRCPSRSVPGLSIVLYGEDVGLPGLPIGLYGEGAGLPGLPIGLYGEDTIARSTHWVVWRVCWAARSTHWVVWGGCLGCQVYPLCCMGRMLGCQVYPLGCMGRMLGCQVCPLGCIGRMLGCQVCPLGWMGRMLGCQVYPLGCIGRMLGCQVCPLGWMGRMLGCTGEPLRLCPTAPNPTAPPCPPGANGTSNPPCAPGAPRGEAPPPVAALPSGSFDLGWGGSRGSPRRCPSRSVKLVKWSSQGMLRMSAEAMNELFQPTVKCIVQHIESLLQRPEVRGVKFLFLVGGFADSPVLQRSVRAALGSRCRLLVPHDAALSTLKGAVLFGLDPGTVRVRRSPLTFGVGVLNKFIDGKHPEHKLLLKDGRRWCSDVFDKFVAAEQSVALGEVVQRSYCPARTGQRRTVIDIYCCDRDDVTFVTEPGVTKCGTVSLELPELPGGDGGRREIRAAMQFGDTEIKVTAVDVSSARTVRATIDFLTP</sequence>
<proteinExistence type="predicted"/>
<reference evidence="2" key="1">
    <citation type="submission" date="2025-08" db="UniProtKB">
        <authorList>
            <consortium name="Ensembl"/>
        </authorList>
    </citation>
    <scope>IDENTIFICATION</scope>
</reference>
<evidence type="ECO:0000256" key="1">
    <source>
        <dbReference type="SAM" id="MobiDB-lite"/>
    </source>
</evidence>
<dbReference type="Ensembl" id="ENSCJPT00005004702.1">
    <property type="protein sequence ID" value="ENSCJPP00005002551.1"/>
    <property type="gene ID" value="ENSCJPG00005002820.1"/>
</dbReference>
<protein>
    <submittedName>
        <fullName evidence="2">Heat shock 70 kDa protein 12B-like</fullName>
    </submittedName>
</protein>
<dbReference type="SUPFAM" id="SSF53067">
    <property type="entry name" value="Actin-like ATPase domain"/>
    <property type="match status" value="1"/>
</dbReference>
<accession>A0A8C2ST99</accession>
<evidence type="ECO:0000313" key="2">
    <source>
        <dbReference type="Ensembl" id="ENSCJPP00005002551.1"/>
    </source>
</evidence>
<reference evidence="2" key="2">
    <citation type="submission" date="2025-09" db="UniProtKB">
        <authorList>
            <consortium name="Ensembl"/>
        </authorList>
    </citation>
    <scope>IDENTIFICATION</scope>
</reference>
<gene>
    <name evidence="2" type="primary">LOC107307888</name>
</gene>
<dbReference type="GeneTree" id="ENSGT00910000144296"/>
<evidence type="ECO:0000313" key="3">
    <source>
        <dbReference type="Proteomes" id="UP000694412"/>
    </source>
</evidence>
<dbReference type="AlphaFoldDB" id="A0A8C2ST99"/>
<name>A0A8C2ST99_COTJA</name>
<dbReference type="Proteomes" id="UP000694412">
    <property type="component" value="Unassembled WGS sequence"/>
</dbReference>
<feature type="compositionally biased region" description="Gly residues" evidence="1">
    <location>
        <begin position="1"/>
        <end position="12"/>
    </location>
</feature>
<organism evidence="2 3">
    <name type="scientific">Coturnix japonica</name>
    <name type="common">Japanese quail</name>
    <name type="synonym">Coturnix coturnix japonica</name>
    <dbReference type="NCBI Taxonomy" id="93934"/>
    <lineage>
        <taxon>Eukaryota</taxon>
        <taxon>Metazoa</taxon>
        <taxon>Chordata</taxon>
        <taxon>Craniata</taxon>
        <taxon>Vertebrata</taxon>
        <taxon>Euteleostomi</taxon>
        <taxon>Archelosauria</taxon>
        <taxon>Archosauria</taxon>
        <taxon>Dinosauria</taxon>
        <taxon>Saurischia</taxon>
        <taxon>Theropoda</taxon>
        <taxon>Coelurosauria</taxon>
        <taxon>Aves</taxon>
        <taxon>Neognathae</taxon>
        <taxon>Galloanserae</taxon>
        <taxon>Galliformes</taxon>
        <taxon>Phasianidae</taxon>
        <taxon>Perdicinae</taxon>
        <taxon>Coturnix</taxon>
    </lineage>
</organism>
<dbReference type="InterPro" id="IPR043129">
    <property type="entry name" value="ATPase_NBD"/>
</dbReference>